<keyword evidence="8" id="KW-1185">Reference proteome</keyword>
<dbReference type="PANTHER" id="PTHR23412:SF6">
    <property type="entry name" value="MESOTHELIN"/>
    <property type="match status" value="1"/>
</dbReference>
<evidence type="ECO:0000313" key="7">
    <source>
        <dbReference type="Ensembl" id="ENSMALP00000000152.1"/>
    </source>
</evidence>
<sequence length="486" mass="54013">AIIQNVPDQFATQIPPYRKCFAIGFQCIHNILCASSVSSSVLQGFTCTGVRNVNPAQVEKLIKACRRTGKNRVPLEEAQLTCMYNYVKGESDANSFSLFPPDVLMYYDYSVVPQDNCRDYFTQMAGGNFFVFSSVLSYLKTNLFANARNCLEITNTVLTKDNIIVLGNMCCTLDGPYITNSDPYILEQMKNCPDLTPTQSAAVQTILLSGTSQYGYVNSSNTTLYFEFLKYHKSCASLSPQPLVSIIFCFSPTKIKMSVSLRYLLCGFVLNQFTMLMILSCVSVNECTVGIITAVTISDETFPYYDYSDINQFDSCLSAAIVKDNLDVITSKVDTVDYLRIVLNKLNEVGDHQVQLLGPASRVATTDDINKWNITQIDTLSALMDSSNGPWDPSLVREQAIITKYLSKAENKLGSAELNVIGGVNLCSLDIDVLKSISTQIADDVTSFQLTKSYMSRCTHSHILTACRNKRKKNTKLSFGLQRVQI</sequence>
<comment type="similarity">
    <text evidence="2">Belongs to the mesothelin family.</text>
</comment>
<protein>
    <submittedName>
        <fullName evidence="7">Uncharacterized protein</fullName>
    </submittedName>
</protein>
<evidence type="ECO:0000256" key="4">
    <source>
        <dbReference type="ARBA" id="ARBA00022889"/>
    </source>
</evidence>
<evidence type="ECO:0000313" key="8">
    <source>
        <dbReference type="Proteomes" id="UP000261600"/>
    </source>
</evidence>
<dbReference type="PANTHER" id="PTHR23412">
    <property type="entry name" value="STEREOCILIN RELATED"/>
    <property type="match status" value="1"/>
</dbReference>
<evidence type="ECO:0000256" key="3">
    <source>
        <dbReference type="ARBA" id="ARBA00022729"/>
    </source>
</evidence>
<proteinExistence type="inferred from homology"/>
<reference evidence="7" key="2">
    <citation type="submission" date="2025-09" db="UniProtKB">
        <authorList>
            <consortium name="Ensembl"/>
        </authorList>
    </citation>
    <scope>IDENTIFICATION</scope>
</reference>
<reference evidence="7" key="1">
    <citation type="submission" date="2025-08" db="UniProtKB">
        <authorList>
            <consortium name="Ensembl"/>
        </authorList>
    </citation>
    <scope>IDENTIFICATION</scope>
</reference>
<organism evidence="7 8">
    <name type="scientific">Monopterus albus</name>
    <name type="common">Swamp eel</name>
    <dbReference type="NCBI Taxonomy" id="43700"/>
    <lineage>
        <taxon>Eukaryota</taxon>
        <taxon>Metazoa</taxon>
        <taxon>Chordata</taxon>
        <taxon>Craniata</taxon>
        <taxon>Vertebrata</taxon>
        <taxon>Euteleostomi</taxon>
        <taxon>Actinopterygii</taxon>
        <taxon>Neopterygii</taxon>
        <taxon>Teleostei</taxon>
        <taxon>Neoteleostei</taxon>
        <taxon>Acanthomorphata</taxon>
        <taxon>Anabantaria</taxon>
        <taxon>Synbranchiformes</taxon>
        <taxon>Synbranchidae</taxon>
        <taxon>Monopterus</taxon>
    </lineage>
</organism>
<keyword evidence="4" id="KW-0130">Cell adhesion</keyword>
<name>A0A3Q3I9X0_MONAL</name>
<evidence type="ECO:0000256" key="5">
    <source>
        <dbReference type="ARBA" id="ARBA00023136"/>
    </source>
</evidence>
<dbReference type="InterPro" id="IPR026664">
    <property type="entry name" value="Stereocilin-rel"/>
</dbReference>
<keyword evidence="6" id="KW-0325">Glycoprotein</keyword>
<dbReference type="Pfam" id="PF06060">
    <property type="entry name" value="Mesothelin"/>
    <property type="match status" value="2"/>
</dbReference>
<comment type="subcellular location">
    <subcellularLocation>
        <location evidence="1">Membrane</location>
    </subcellularLocation>
</comment>
<keyword evidence="3" id="KW-0732">Signal</keyword>
<dbReference type="Proteomes" id="UP000261600">
    <property type="component" value="Unplaced"/>
</dbReference>
<dbReference type="GO" id="GO:0009986">
    <property type="term" value="C:cell surface"/>
    <property type="evidence" value="ECO:0007669"/>
    <property type="project" value="TreeGrafter"/>
</dbReference>
<dbReference type="AlphaFoldDB" id="A0A3Q3I9X0"/>
<keyword evidence="5" id="KW-0472">Membrane</keyword>
<accession>A0A3Q3I9X0</accession>
<evidence type="ECO:0000256" key="6">
    <source>
        <dbReference type="ARBA" id="ARBA00023180"/>
    </source>
</evidence>
<dbReference type="GO" id="GO:0007160">
    <property type="term" value="P:cell-matrix adhesion"/>
    <property type="evidence" value="ECO:0007669"/>
    <property type="project" value="TreeGrafter"/>
</dbReference>
<dbReference type="InterPro" id="IPR010335">
    <property type="entry name" value="Mesothelin"/>
</dbReference>
<evidence type="ECO:0000256" key="2">
    <source>
        <dbReference type="ARBA" id="ARBA00011016"/>
    </source>
</evidence>
<evidence type="ECO:0000256" key="1">
    <source>
        <dbReference type="ARBA" id="ARBA00004370"/>
    </source>
</evidence>
<dbReference type="GO" id="GO:0016020">
    <property type="term" value="C:membrane"/>
    <property type="evidence" value="ECO:0007669"/>
    <property type="project" value="UniProtKB-SubCell"/>
</dbReference>
<dbReference type="Ensembl" id="ENSMALT00000000176.1">
    <property type="protein sequence ID" value="ENSMALP00000000152.1"/>
    <property type="gene ID" value="ENSMALG00000000129.1"/>
</dbReference>